<dbReference type="SUPFAM" id="SSF88659">
    <property type="entry name" value="Sigma3 and sigma4 domains of RNA polymerase sigma factors"/>
    <property type="match status" value="1"/>
</dbReference>
<dbReference type="Gene3D" id="1.10.1740.10">
    <property type="match status" value="1"/>
</dbReference>
<dbReference type="InterPro" id="IPR039425">
    <property type="entry name" value="RNA_pol_sigma-70-like"/>
</dbReference>
<evidence type="ECO:0000259" key="6">
    <source>
        <dbReference type="Pfam" id="PF08281"/>
    </source>
</evidence>
<dbReference type="CDD" id="cd06171">
    <property type="entry name" value="Sigma70_r4"/>
    <property type="match status" value="1"/>
</dbReference>
<dbReference type="Pfam" id="PF08281">
    <property type="entry name" value="Sigma70_r4_2"/>
    <property type="match status" value="1"/>
</dbReference>
<gene>
    <name evidence="7" type="ORF">VRU48_04600</name>
</gene>
<sequence length="189" mass="21984">MELNYRVLNDEDLIGLIKLNDSLALEALFNRYYQSLCKFIAIHLKDYSKAEELIADLFIKLWDNRSTQEIKSVKAYLFIAAKNMAINYIQRPKTKIDYCEDYESSVELPHTGPNPFDIISSKEAYHKIMQLIWLLPERQREVLLMSRIDDLDKNTIATILGISVRTVETTLYQAVKTLQHIVKTSPNKL</sequence>
<dbReference type="EMBL" id="JAZDQT010000001">
    <property type="protein sequence ID" value="MEE1944375.1"/>
    <property type="molecule type" value="Genomic_DNA"/>
</dbReference>
<keyword evidence="2" id="KW-0805">Transcription regulation</keyword>
<evidence type="ECO:0000256" key="4">
    <source>
        <dbReference type="ARBA" id="ARBA00023163"/>
    </source>
</evidence>
<dbReference type="SUPFAM" id="SSF88946">
    <property type="entry name" value="Sigma2 domain of RNA polymerase sigma factors"/>
    <property type="match status" value="1"/>
</dbReference>
<dbReference type="RefSeq" id="WP_330106748.1">
    <property type="nucleotide sequence ID" value="NZ_JAZDQT010000001.1"/>
</dbReference>
<dbReference type="InterPro" id="IPR013249">
    <property type="entry name" value="RNA_pol_sigma70_r4_t2"/>
</dbReference>
<dbReference type="Proteomes" id="UP001336835">
    <property type="component" value="Unassembled WGS sequence"/>
</dbReference>
<reference evidence="7 8" key="1">
    <citation type="submission" date="2024-01" db="EMBL/GenBank/DDBJ databases">
        <title>Pedobacter sp. nov., isolated from fresh soil.</title>
        <authorList>
            <person name="Le N.T.T."/>
        </authorList>
    </citation>
    <scope>NUCLEOTIDE SEQUENCE [LARGE SCALE GENOMIC DNA]</scope>
    <source>
        <strain evidence="7 8">KR3-3</strain>
    </source>
</reference>
<dbReference type="InterPro" id="IPR013324">
    <property type="entry name" value="RNA_pol_sigma_r3/r4-like"/>
</dbReference>
<name>A0ABU7I4I7_9SPHI</name>
<feature type="domain" description="RNA polymerase sigma-70 region 2" evidence="5">
    <location>
        <begin position="28"/>
        <end position="91"/>
    </location>
</feature>
<keyword evidence="3" id="KW-0731">Sigma factor</keyword>
<dbReference type="InterPro" id="IPR036388">
    <property type="entry name" value="WH-like_DNA-bd_sf"/>
</dbReference>
<dbReference type="InterPro" id="IPR007627">
    <property type="entry name" value="RNA_pol_sigma70_r2"/>
</dbReference>
<proteinExistence type="inferred from homology"/>
<protein>
    <submittedName>
        <fullName evidence="7">Sigma-70 family RNA polymerase sigma factor</fullName>
    </submittedName>
</protein>
<dbReference type="Gene3D" id="1.10.10.10">
    <property type="entry name" value="Winged helix-like DNA-binding domain superfamily/Winged helix DNA-binding domain"/>
    <property type="match status" value="1"/>
</dbReference>
<dbReference type="PANTHER" id="PTHR43133:SF46">
    <property type="entry name" value="RNA POLYMERASE SIGMA-70 FACTOR ECF SUBFAMILY"/>
    <property type="match status" value="1"/>
</dbReference>
<evidence type="ECO:0000256" key="2">
    <source>
        <dbReference type="ARBA" id="ARBA00023015"/>
    </source>
</evidence>
<keyword evidence="4" id="KW-0804">Transcription</keyword>
<dbReference type="PANTHER" id="PTHR43133">
    <property type="entry name" value="RNA POLYMERASE ECF-TYPE SIGMA FACTO"/>
    <property type="match status" value="1"/>
</dbReference>
<feature type="domain" description="RNA polymerase sigma factor 70 region 4 type 2" evidence="6">
    <location>
        <begin position="127"/>
        <end position="178"/>
    </location>
</feature>
<dbReference type="InterPro" id="IPR013325">
    <property type="entry name" value="RNA_pol_sigma_r2"/>
</dbReference>
<dbReference type="InterPro" id="IPR014284">
    <property type="entry name" value="RNA_pol_sigma-70_dom"/>
</dbReference>
<evidence type="ECO:0000313" key="8">
    <source>
        <dbReference type="Proteomes" id="UP001336835"/>
    </source>
</evidence>
<evidence type="ECO:0000259" key="5">
    <source>
        <dbReference type="Pfam" id="PF04542"/>
    </source>
</evidence>
<keyword evidence="8" id="KW-1185">Reference proteome</keyword>
<dbReference type="Pfam" id="PF04542">
    <property type="entry name" value="Sigma70_r2"/>
    <property type="match status" value="1"/>
</dbReference>
<accession>A0ABU7I4I7</accession>
<comment type="caution">
    <text evidence="7">The sequence shown here is derived from an EMBL/GenBank/DDBJ whole genome shotgun (WGS) entry which is preliminary data.</text>
</comment>
<comment type="similarity">
    <text evidence="1">Belongs to the sigma-70 factor family. ECF subfamily.</text>
</comment>
<evidence type="ECO:0000256" key="3">
    <source>
        <dbReference type="ARBA" id="ARBA00023082"/>
    </source>
</evidence>
<evidence type="ECO:0000256" key="1">
    <source>
        <dbReference type="ARBA" id="ARBA00010641"/>
    </source>
</evidence>
<evidence type="ECO:0000313" key="7">
    <source>
        <dbReference type="EMBL" id="MEE1944375.1"/>
    </source>
</evidence>
<dbReference type="NCBIfam" id="TIGR02937">
    <property type="entry name" value="sigma70-ECF"/>
    <property type="match status" value="1"/>
</dbReference>
<organism evidence="7 8">
    <name type="scientific">Pedobacter albus</name>
    <dbReference type="NCBI Taxonomy" id="3113905"/>
    <lineage>
        <taxon>Bacteria</taxon>
        <taxon>Pseudomonadati</taxon>
        <taxon>Bacteroidota</taxon>
        <taxon>Sphingobacteriia</taxon>
        <taxon>Sphingobacteriales</taxon>
        <taxon>Sphingobacteriaceae</taxon>
        <taxon>Pedobacter</taxon>
    </lineage>
</organism>